<keyword evidence="1" id="KW-0812">Transmembrane</keyword>
<evidence type="ECO:0000256" key="1">
    <source>
        <dbReference type="SAM" id="Phobius"/>
    </source>
</evidence>
<accession>A0ABR8WIK4</accession>
<keyword evidence="1" id="KW-1133">Transmembrane helix</keyword>
<organism evidence="2 3">
    <name type="scientific">Planococcus wigleyi</name>
    <dbReference type="NCBI Taxonomy" id="2762216"/>
    <lineage>
        <taxon>Bacteria</taxon>
        <taxon>Bacillati</taxon>
        <taxon>Bacillota</taxon>
        <taxon>Bacilli</taxon>
        <taxon>Bacillales</taxon>
        <taxon>Caryophanaceae</taxon>
        <taxon>Planococcus</taxon>
    </lineage>
</organism>
<dbReference type="Proteomes" id="UP000658980">
    <property type="component" value="Unassembled WGS sequence"/>
</dbReference>
<keyword evidence="3" id="KW-1185">Reference proteome</keyword>
<evidence type="ECO:0000313" key="3">
    <source>
        <dbReference type="Proteomes" id="UP000658980"/>
    </source>
</evidence>
<dbReference type="EMBL" id="JACSPU010000012">
    <property type="protein sequence ID" value="MBD8016807.1"/>
    <property type="molecule type" value="Genomic_DNA"/>
</dbReference>
<reference evidence="2 3" key="1">
    <citation type="submission" date="2020-08" db="EMBL/GenBank/DDBJ databases">
        <title>A Genomic Blueprint of the Chicken Gut Microbiome.</title>
        <authorList>
            <person name="Gilroy R."/>
            <person name="Ravi A."/>
            <person name="Getino M."/>
            <person name="Pursley I."/>
            <person name="Horton D.L."/>
            <person name="Alikhan N.-F."/>
            <person name="Baker D."/>
            <person name="Gharbi K."/>
            <person name="Hall N."/>
            <person name="Watson M."/>
            <person name="Adriaenssens E.M."/>
            <person name="Foster-Nyarko E."/>
            <person name="Jarju S."/>
            <person name="Secka A."/>
            <person name="Antonio M."/>
            <person name="Oren A."/>
            <person name="Chaudhuri R."/>
            <person name="La Ragione R.M."/>
            <person name="Hildebrand F."/>
            <person name="Pallen M.J."/>
        </authorList>
    </citation>
    <scope>NUCLEOTIDE SEQUENCE [LARGE SCALE GENOMIC DNA]</scope>
    <source>
        <strain evidence="2 3">Sa1BUA13</strain>
    </source>
</reference>
<sequence>MSKYHLNHALIVIFFTAILIYDLSTGGFILTVIAGLLGITLIIINHKKNRKSTRTTPNKTTTGS</sequence>
<gene>
    <name evidence="2" type="ORF">H9630_18550</name>
</gene>
<comment type="caution">
    <text evidence="2">The sequence shown here is derived from an EMBL/GenBank/DDBJ whole genome shotgun (WGS) entry which is preliminary data.</text>
</comment>
<dbReference type="RefSeq" id="WP_191716958.1">
    <property type="nucleotide sequence ID" value="NZ_JACSPU010000012.1"/>
</dbReference>
<evidence type="ECO:0000313" key="2">
    <source>
        <dbReference type="EMBL" id="MBD8016807.1"/>
    </source>
</evidence>
<feature type="transmembrane region" description="Helical" evidence="1">
    <location>
        <begin position="5"/>
        <end position="21"/>
    </location>
</feature>
<keyword evidence="1" id="KW-0472">Membrane</keyword>
<protein>
    <submittedName>
        <fullName evidence="2">Uncharacterized protein</fullName>
    </submittedName>
</protein>
<proteinExistence type="predicted"/>
<name>A0ABR8WIK4_9BACL</name>